<gene>
    <name evidence="1" type="ORF">GDO81_008071</name>
</gene>
<keyword evidence="2" id="KW-1185">Reference proteome</keyword>
<reference evidence="1" key="1">
    <citation type="thesis" date="2020" institute="ProQuest LLC" country="789 East Eisenhower Parkway, Ann Arbor, MI, USA">
        <title>Comparative Genomics and Chromosome Evolution.</title>
        <authorList>
            <person name="Mudd A.B."/>
        </authorList>
    </citation>
    <scope>NUCLEOTIDE SEQUENCE</scope>
    <source>
        <strain evidence="1">237g6f4</strain>
        <tissue evidence="1">Blood</tissue>
    </source>
</reference>
<dbReference type="EMBL" id="WNYA01000003">
    <property type="protein sequence ID" value="KAG8582479.1"/>
    <property type="molecule type" value="Genomic_DNA"/>
</dbReference>
<name>A0AAV7CCN9_ENGPU</name>
<proteinExistence type="predicted"/>
<evidence type="ECO:0000313" key="1">
    <source>
        <dbReference type="EMBL" id="KAG8582479.1"/>
    </source>
</evidence>
<dbReference type="AlphaFoldDB" id="A0AAV7CCN9"/>
<sequence>MKSVSGLVPFFTLRPWLCNASLTGLLFKLCVFNTFAVVRCPYLTGNQRKNLFFTPILWNLQIAMYPDALSWISAIAVSHLLI</sequence>
<comment type="caution">
    <text evidence="1">The sequence shown here is derived from an EMBL/GenBank/DDBJ whole genome shotgun (WGS) entry which is preliminary data.</text>
</comment>
<evidence type="ECO:0000313" key="2">
    <source>
        <dbReference type="Proteomes" id="UP000824782"/>
    </source>
</evidence>
<accession>A0AAV7CCN9</accession>
<protein>
    <submittedName>
        <fullName evidence="1">Uncharacterized protein</fullName>
    </submittedName>
</protein>
<dbReference type="Proteomes" id="UP000824782">
    <property type="component" value="Unassembled WGS sequence"/>
</dbReference>
<organism evidence="1 2">
    <name type="scientific">Engystomops pustulosus</name>
    <name type="common">Tungara frog</name>
    <name type="synonym">Physalaemus pustulosus</name>
    <dbReference type="NCBI Taxonomy" id="76066"/>
    <lineage>
        <taxon>Eukaryota</taxon>
        <taxon>Metazoa</taxon>
        <taxon>Chordata</taxon>
        <taxon>Craniata</taxon>
        <taxon>Vertebrata</taxon>
        <taxon>Euteleostomi</taxon>
        <taxon>Amphibia</taxon>
        <taxon>Batrachia</taxon>
        <taxon>Anura</taxon>
        <taxon>Neobatrachia</taxon>
        <taxon>Hyloidea</taxon>
        <taxon>Leptodactylidae</taxon>
        <taxon>Leiuperinae</taxon>
        <taxon>Engystomops</taxon>
    </lineage>
</organism>